<dbReference type="OrthoDB" id="9816564at2"/>
<evidence type="ECO:0000256" key="1">
    <source>
        <dbReference type="SAM" id="MobiDB-lite"/>
    </source>
</evidence>
<feature type="compositionally biased region" description="Pro residues" evidence="1">
    <location>
        <begin position="433"/>
        <end position="445"/>
    </location>
</feature>
<feature type="region of interest" description="Disordered" evidence="1">
    <location>
        <begin position="427"/>
        <end position="451"/>
    </location>
</feature>
<protein>
    <recommendedName>
        <fullName evidence="4">CDP-Glycerol:Poly(Glycerophosphate) glycerophosphotransferase</fullName>
    </recommendedName>
</protein>
<evidence type="ECO:0000313" key="3">
    <source>
        <dbReference type="Proteomes" id="UP000198832"/>
    </source>
</evidence>
<evidence type="ECO:0000313" key="2">
    <source>
        <dbReference type="EMBL" id="SFC38431.1"/>
    </source>
</evidence>
<dbReference type="Proteomes" id="UP000198832">
    <property type="component" value="Unassembled WGS sequence"/>
</dbReference>
<organism evidence="2 3">
    <name type="scientific">Nocardioides terrae</name>
    <dbReference type="NCBI Taxonomy" id="574651"/>
    <lineage>
        <taxon>Bacteria</taxon>
        <taxon>Bacillati</taxon>
        <taxon>Actinomycetota</taxon>
        <taxon>Actinomycetes</taxon>
        <taxon>Propionibacteriales</taxon>
        <taxon>Nocardioidaceae</taxon>
        <taxon>Nocardioides</taxon>
    </lineage>
</organism>
<dbReference type="SUPFAM" id="SSF53756">
    <property type="entry name" value="UDP-Glycosyltransferase/glycogen phosphorylase"/>
    <property type="match status" value="1"/>
</dbReference>
<sequence>MTRPTAIVTYLWEKHLGALDDFLVTHPVDAVVVDAHHLNDRLHGIVERHGCTLVTLQQKFAETAAFRDTALTAVGDLRDRLDGTEWVGEGMVASPGEIPRLRALLSEAVGVHVPAAVMLLNALGAIRKVYDLKLFVTSEDVQSMPKVATAWARARHIPSLHVAHSLALVDPYTVHAHLVADVLAVYGDRGAEGYLDLGIEPHRIVSTGNPAWDVYSRLRGERSAVRERLVDSYDLDPGLPIVTFGTTHSGRMTASDTGNAHRDSLAAFLAAVAEMEQRGVAFQTVVKDRMSNIGIGDELLTALLENSGVRQRVTYANDDTSEWAVASDILVGVDSNYLVEAMLAGTPAVNLIGVGSLPAPPPFDGASGVVEAEPGELATRLASLLEDDDLRARQLDLAARRLDHYHRGGTDGLATARVAELMVSLARRGRPAGPRPVEPTAPDIPPRSVASSVLRRALRSVTRS</sequence>
<dbReference type="RefSeq" id="WP_091122948.1">
    <property type="nucleotide sequence ID" value="NZ_FOLB01000006.1"/>
</dbReference>
<reference evidence="2 3" key="1">
    <citation type="submission" date="2016-10" db="EMBL/GenBank/DDBJ databases">
        <authorList>
            <person name="de Groot N.N."/>
        </authorList>
    </citation>
    <scope>NUCLEOTIDE SEQUENCE [LARGE SCALE GENOMIC DNA]</scope>
    <source>
        <strain evidence="2 3">CGMCC 1.7056</strain>
    </source>
</reference>
<name>A0A1I1IR65_9ACTN</name>
<keyword evidence="3" id="KW-1185">Reference proteome</keyword>
<evidence type="ECO:0008006" key="4">
    <source>
        <dbReference type="Google" id="ProtNLM"/>
    </source>
</evidence>
<gene>
    <name evidence="2" type="ORF">SAMN04487968_10635</name>
</gene>
<proteinExistence type="predicted"/>
<dbReference type="STRING" id="574651.SAMN04487968_10635"/>
<dbReference type="EMBL" id="FOLB01000006">
    <property type="protein sequence ID" value="SFC38431.1"/>
    <property type="molecule type" value="Genomic_DNA"/>
</dbReference>
<dbReference type="AlphaFoldDB" id="A0A1I1IR65"/>
<accession>A0A1I1IR65</accession>